<dbReference type="PANTHER" id="PTHR14226:SF29">
    <property type="entry name" value="NEUROPATHY TARGET ESTERASE SWS"/>
    <property type="match status" value="1"/>
</dbReference>
<dbReference type="STRING" id="84024.ERS852471_00868"/>
<keyword evidence="2 4" id="KW-0442">Lipid degradation</keyword>
<feature type="short sequence motif" description="GXGXXG" evidence="4">
    <location>
        <begin position="9"/>
        <end position="14"/>
    </location>
</feature>
<feature type="short sequence motif" description="GXSXG" evidence="4">
    <location>
        <begin position="38"/>
        <end position="42"/>
    </location>
</feature>
<keyword evidence="3 4" id="KW-0443">Lipid metabolism</keyword>
<sequence length="305" mass="33936">MKIGLVLAGGGGKGAYELGVWKALKELNLAQYISVFSGTSIGAFNSVLFAMDDMKKADELWEEVTMDKLVPISKGELIKRGIGLYIGGKNLQLAKKFLTDKLEHGAIGNDGAVEVLEKYLDFNKIKENNKICYAACTKLPDLNAKYFRINDYDEEIGKKIVLASASLPLIYESTEVLGEKYIDGGIADNVPIQPVYGEKCDIIIVVLLSKEVQIDRSLYPNSKLIIISPENLVENTLTGTLNLDTDAKRVRISEGYNDTINKLEPIVELINYINLKEEEEKNPVLFKLYEYLKTIKKTSTKKAKG</sequence>
<dbReference type="GeneID" id="83012421"/>
<dbReference type="Gene3D" id="3.40.1090.10">
    <property type="entry name" value="Cytosolic phospholipase A2 catalytic domain"/>
    <property type="match status" value="2"/>
</dbReference>
<evidence type="ECO:0000256" key="1">
    <source>
        <dbReference type="ARBA" id="ARBA00022801"/>
    </source>
</evidence>
<feature type="active site" description="Proton acceptor" evidence="4">
    <location>
        <position position="183"/>
    </location>
</feature>
<dbReference type="GO" id="GO:0016787">
    <property type="term" value="F:hydrolase activity"/>
    <property type="evidence" value="ECO:0007669"/>
    <property type="project" value="UniProtKB-UniRule"/>
</dbReference>
<organism evidence="6 7">
    <name type="scientific">Clostridium disporicum</name>
    <dbReference type="NCBI Taxonomy" id="84024"/>
    <lineage>
        <taxon>Bacteria</taxon>
        <taxon>Bacillati</taxon>
        <taxon>Bacillota</taxon>
        <taxon>Clostridia</taxon>
        <taxon>Eubacteriales</taxon>
        <taxon>Clostridiaceae</taxon>
        <taxon>Clostridium</taxon>
    </lineage>
</organism>
<proteinExistence type="predicted"/>
<keyword evidence="1 4" id="KW-0378">Hydrolase</keyword>
<dbReference type="Pfam" id="PF01734">
    <property type="entry name" value="Patatin"/>
    <property type="match status" value="1"/>
</dbReference>
<dbReference type="CDD" id="cd07209">
    <property type="entry name" value="Pat_hypo_Ecoli_Z1214_like"/>
    <property type="match status" value="1"/>
</dbReference>
<reference evidence="6 7" key="1">
    <citation type="submission" date="2015-09" db="EMBL/GenBank/DDBJ databases">
        <authorList>
            <consortium name="Pathogen Informatics"/>
        </authorList>
    </citation>
    <scope>NUCLEOTIDE SEQUENCE [LARGE SCALE GENOMIC DNA]</scope>
    <source>
        <strain evidence="6 7">2789STDY5834855</strain>
    </source>
</reference>
<accession>A0A173ZQU9</accession>
<dbReference type="SUPFAM" id="SSF52151">
    <property type="entry name" value="FabD/lysophospholipase-like"/>
    <property type="match status" value="1"/>
</dbReference>
<evidence type="ECO:0000256" key="3">
    <source>
        <dbReference type="ARBA" id="ARBA00023098"/>
    </source>
</evidence>
<dbReference type="PANTHER" id="PTHR14226">
    <property type="entry name" value="NEUROPATHY TARGET ESTERASE/SWISS CHEESE D.MELANOGASTER"/>
    <property type="match status" value="1"/>
</dbReference>
<dbReference type="InterPro" id="IPR050301">
    <property type="entry name" value="NTE"/>
</dbReference>
<dbReference type="GO" id="GO:0016042">
    <property type="term" value="P:lipid catabolic process"/>
    <property type="evidence" value="ECO:0007669"/>
    <property type="project" value="UniProtKB-UniRule"/>
</dbReference>
<dbReference type="AlphaFoldDB" id="A0A173ZQU9"/>
<evidence type="ECO:0000259" key="5">
    <source>
        <dbReference type="PROSITE" id="PS51635"/>
    </source>
</evidence>
<protein>
    <submittedName>
        <fullName evidence="6">Patatin family phospholipase</fullName>
    </submittedName>
</protein>
<evidence type="ECO:0000313" key="6">
    <source>
        <dbReference type="EMBL" id="CUN78624.1"/>
    </source>
</evidence>
<evidence type="ECO:0000256" key="2">
    <source>
        <dbReference type="ARBA" id="ARBA00022963"/>
    </source>
</evidence>
<gene>
    <name evidence="6" type="ORF">ERS852470_00712</name>
</gene>
<dbReference type="InterPro" id="IPR016035">
    <property type="entry name" value="Acyl_Trfase/lysoPLipase"/>
</dbReference>
<dbReference type="PROSITE" id="PS51635">
    <property type="entry name" value="PNPLA"/>
    <property type="match status" value="1"/>
</dbReference>
<dbReference type="EMBL" id="CYZV01000006">
    <property type="protein sequence ID" value="CUN78624.1"/>
    <property type="molecule type" value="Genomic_DNA"/>
</dbReference>
<feature type="domain" description="PNPLA" evidence="5">
    <location>
        <begin position="5"/>
        <end position="196"/>
    </location>
</feature>
<feature type="short sequence motif" description="DGA/G" evidence="4">
    <location>
        <begin position="183"/>
        <end position="185"/>
    </location>
</feature>
<dbReference type="OrthoDB" id="9770965at2"/>
<evidence type="ECO:0000313" key="7">
    <source>
        <dbReference type="Proteomes" id="UP000095558"/>
    </source>
</evidence>
<dbReference type="Proteomes" id="UP000095558">
    <property type="component" value="Unassembled WGS sequence"/>
</dbReference>
<feature type="active site" description="Nucleophile" evidence="4">
    <location>
        <position position="40"/>
    </location>
</feature>
<name>A0A173ZQU9_9CLOT</name>
<dbReference type="RefSeq" id="WP_042399654.1">
    <property type="nucleotide sequence ID" value="NZ_CYYT01000004.1"/>
</dbReference>
<dbReference type="InterPro" id="IPR002641">
    <property type="entry name" value="PNPLA_dom"/>
</dbReference>
<evidence type="ECO:0000256" key="4">
    <source>
        <dbReference type="PROSITE-ProRule" id="PRU01161"/>
    </source>
</evidence>